<proteinExistence type="predicted"/>
<dbReference type="AlphaFoldDB" id="A0A9J6FNJ3"/>
<dbReference type="VEuPathDB" id="VectorBase:HLOH_064631"/>
<protein>
    <submittedName>
        <fullName evidence="1">Uncharacterized protein</fullName>
    </submittedName>
</protein>
<dbReference type="Proteomes" id="UP000821853">
    <property type="component" value="Chromosome 2"/>
</dbReference>
<name>A0A9J6FNJ3_HAELO</name>
<evidence type="ECO:0000313" key="2">
    <source>
        <dbReference type="Proteomes" id="UP000821853"/>
    </source>
</evidence>
<sequence length="119" mass="13598">MLRRVTTRSRGLKEQDLLQLRDALILSRIRYQAPYVVLSRTLEGKLDALIRKATKISLGLPITTSTTRLPQLGVLPTVTDIIDIHRSHQRQRLSETATGLHILRTLRYPPVLLDLKQLL</sequence>
<dbReference type="EMBL" id="JABSTR010000004">
    <property type="protein sequence ID" value="KAH9367798.1"/>
    <property type="molecule type" value="Genomic_DNA"/>
</dbReference>
<accession>A0A9J6FNJ3</accession>
<reference evidence="1 2" key="1">
    <citation type="journal article" date="2020" name="Cell">
        <title>Large-Scale Comparative Analyses of Tick Genomes Elucidate Their Genetic Diversity and Vector Capacities.</title>
        <authorList>
            <consortium name="Tick Genome and Microbiome Consortium (TIGMIC)"/>
            <person name="Jia N."/>
            <person name="Wang J."/>
            <person name="Shi W."/>
            <person name="Du L."/>
            <person name="Sun Y."/>
            <person name="Zhan W."/>
            <person name="Jiang J.F."/>
            <person name="Wang Q."/>
            <person name="Zhang B."/>
            <person name="Ji P."/>
            <person name="Bell-Sakyi L."/>
            <person name="Cui X.M."/>
            <person name="Yuan T.T."/>
            <person name="Jiang B.G."/>
            <person name="Yang W.F."/>
            <person name="Lam T.T."/>
            <person name="Chang Q.C."/>
            <person name="Ding S.J."/>
            <person name="Wang X.J."/>
            <person name="Zhu J.G."/>
            <person name="Ruan X.D."/>
            <person name="Zhao L."/>
            <person name="Wei J.T."/>
            <person name="Ye R.Z."/>
            <person name="Que T.C."/>
            <person name="Du C.H."/>
            <person name="Zhou Y.H."/>
            <person name="Cheng J.X."/>
            <person name="Dai P.F."/>
            <person name="Guo W.B."/>
            <person name="Han X.H."/>
            <person name="Huang E.J."/>
            <person name="Li L.F."/>
            <person name="Wei W."/>
            <person name="Gao Y.C."/>
            <person name="Liu J.Z."/>
            <person name="Shao H.Z."/>
            <person name="Wang X."/>
            <person name="Wang C.C."/>
            <person name="Yang T.C."/>
            <person name="Huo Q.B."/>
            <person name="Li W."/>
            <person name="Chen H.Y."/>
            <person name="Chen S.E."/>
            <person name="Zhou L.G."/>
            <person name="Ni X.B."/>
            <person name="Tian J.H."/>
            <person name="Sheng Y."/>
            <person name="Liu T."/>
            <person name="Pan Y.S."/>
            <person name="Xia L.Y."/>
            <person name="Li J."/>
            <person name="Zhao F."/>
            <person name="Cao W.C."/>
        </authorList>
    </citation>
    <scope>NUCLEOTIDE SEQUENCE [LARGE SCALE GENOMIC DNA]</scope>
    <source>
        <strain evidence="1">HaeL-2018</strain>
    </source>
</reference>
<keyword evidence="2" id="KW-1185">Reference proteome</keyword>
<organism evidence="1 2">
    <name type="scientific">Haemaphysalis longicornis</name>
    <name type="common">Bush tick</name>
    <dbReference type="NCBI Taxonomy" id="44386"/>
    <lineage>
        <taxon>Eukaryota</taxon>
        <taxon>Metazoa</taxon>
        <taxon>Ecdysozoa</taxon>
        <taxon>Arthropoda</taxon>
        <taxon>Chelicerata</taxon>
        <taxon>Arachnida</taxon>
        <taxon>Acari</taxon>
        <taxon>Parasitiformes</taxon>
        <taxon>Ixodida</taxon>
        <taxon>Ixodoidea</taxon>
        <taxon>Ixodidae</taxon>
        <taxon>Haemaphysalinae</taxon>
        <taxon>Haemaphysalis</taxon>
    </lineage>
</organism>
<comment type="caution">
    <text evidence="1">The sequence shown here is derived from an EMBL/GenBank/DDBJ whole genome shotgun (WGS) entry which is preliminary data.</text>
</comment>
<evidence type="ECO:0000313" key="1">
    <source>
        <dbReference type="EMBL" id="KAH9367798.1"/>
    </source>
</evidence>
<gene>
    <name evidence="1" type="ORF">HPB48_012110</name>
</gene>